<dbReference type="AlphaFoldDB" id="A0AAQ3SQ46"/>
<keyword evidence="3" id="KW-1185">Reference proteome</keyword>
<protein>
    <submittedName>
        <fullName evidence="2">Uncharacterized protein</fullName>
    </submittedName>
</protein>
<accession>A0AAQ3SQ46</accession>
<evidence type="ECO:0000313" key="2">
    <source>
        <dbReference type="EMBL" id="WVZ58385.1"/>
    </source>
</evidence>
<sequence>MWRWGRQAGGRGASSLRFGREAGVWRAAVRQKVGFGLWGQGVRRQREQGACGRSRVARRPGWPEPEVGPSRSRVSTSKTRWPERKKSSPEIWYFAGVEEES</sequence>
<name>A0AAQ3SQ46_PASNO</name>
<reference evidence="2 3" key="1">
    <citation type="submission" date="2024-02" db="EMBL/GenBank/DDBJ databases">
        <title>High-quality chromosome-scale genome assembly of Pensacola bahiagrass (Paspalum notatum Flugge var. saurae).</title>
        <authorList>
            <person name="Vega J.M."/>
            <person name="Podio M."/>
            <person name="Orjuela J."/>
            <person name="Siena L.A."/>
            <person name="Pessino S.C."/>
            <person name="Combes M.C."/>
            <person name="Mariac C."/>
            <person name="Albertini E."/>
            <person name="Pupilli F."/>
            <person name="Ortiz J.P.A."/>
            <person name="Leblanc O."/>
        </authorList>
    </citation>
    <scope>NUCLEOTIDE SEQUENCE [LARGE SCALE GENOMIC DNA]</scope>
    <source>
        <strain evidence="2">R1</strain>
        <tissue evidence="2">Leaf</tissue>
    </source>
</reference>
<proteinExistence type="predicted"/>
<dbReference type="EMBL" id="CP144746">
    <property type="protein sequence ID" value="WVZ58385.1"/>
    <property type="molecule type" value="Genomic_DNA"/>
</dbReference>
<organism evidence="2 3">
    <name type="scientific">Paspalum notatum var. saurae</name>
    <dbReference type="NCBI Taxonomy" id="547442"/>
    <lineage>
        <taxon>Eukaryota</taxon>
        <taxon>Viridiplantae</taxon>
        <taxon>Streptophyta</taxon>
        <taxon>Embryophyta</taxon>
        <taxon>Tracheophyta</taxon>
        <taxon>Spermatophyta</taxon>
        <taxon>Magnoliopsida</taxon>
        <taxon>Liliopsida</taxon>
        <taxon>Poales</taxon>
        <taxon>Poaceae</taxon>
        <taxon>PACMAD clade</taxon>
        <taxon>Panicoideae</taxon>
        <taxon>Andropogonodae</taxon>
        <taxon>Paspaleae</taxon>
        <taxon>Paspalinae</taxon>
        <taxon>Paspalum</taxon>
    </lineage>
</organism>
<evidence type="ECO:0000313" key="3">
    <source>
        <dbReference type="Proteomes" id="UP001341281"/>
    </source>
</evidence>
<dbReference type="Proteomes" id="UP001341281">
    <property type="component" value="Chromosome 02"/>
</dbReference>
<gene>
    <name evidence="2" type="ORF">U9M48_008664</name>
</gene>
<feature type="region of interest" description="Disordered" evidence="1">
    <location>
        <begin position="49"/>
        <end position="87"/>
    </location>
</feature>
<evidence type="ECO:0000256" key="1">
    <source>
        <dbReference type="SAM" id="MobiDB-lite"/>
    </source>
</evidence>